<reference evidence="4 5" key="1">
    <citation type="submission" date="2017-11" db="EMBL/GenBank/DDBJ databases">
        <title>Evolution of Phototrophy in the Chloroflexi Phylum Driven by Horizontal Gene Transfer.</title>
        <authorList>
            <person name="Ward L.M."/>
            <person name="Hemp J."/>
            <person name="Shih P.M."/>
            <person name="Mcglynn S.E."/>
            <person name="Fischer W."/>
        </authorList>
    </citation>
    <scope>NUCLEOTIDE SEQUENCE [LARGE SCALE GENOMIC DNA]</scope>
    <source>
        <strain evidence="4">CP2_2F</strain>
    </source>
</reference>
<name>A0A2M8P0T0_9CHLR</name>
<dbReference type="SUPFAM" id="SSF109604">
    <property type="entry name" value="HD-domain/PDEase-like"/>
    <property type="match status" value="1"/>
</dbReference>
<evidence type="ECO:0000256" key="1">
    <source>
        <dbReference type="ARBA" id="ARBA00007125"/>
    </source>
</evidence>
<dbReference type="AlphaFoldDB" id="A0A2M8P0T0"/>
<evidence type="ECO:0000313" key="5">
    <source>
        <dbReference type="Proteomes" id="UP000228921"/>
    </source>
</evidence>
<feature type="domain" description="Ppx/GppA phosphatase C-terminal" evidence="3">
    <location>
        <begin position="99"/>
        <end position="248"/>
    </location>
</feature>
<evidence type="ECO:0000259" key="3">
    <source>
        <dbReference type="Pfam" id="PF21447"/>
    </source>
</evidence>
<dbReference type="InterPro" id="IPR050273">
    <property type="entry name" value="GppA/Ppx_hydrolase"/>
</dbReference>
<evidence type="ECO:0000256" key="2">
    <source>
        <dbReference type="SAM" id="MobiDB-lite"/>
    </source>
</evidence>
<dbReference type="Gene3D" id="1.10.3210.10">
    <property type="entry name" value="Hypothetical protein af1432"/>
    <property type="match status" value="1"/>
</dbReference>
<protein>
    <recommendedName>
        <fullName evidence="3">Ppx/GppA phosphatase C-terminal domain-containing protein</fullName>
    </recommendedName>
</protein>
<dbReference type="Pfam" id="PF21447">
    <property type="entry name" value="Ppx-GppA_III"/>
    <property type="match status" value="1"/>
</dbReference>
<dbReference type="InterPro" id="IPR048950">
    <property type="entry name" value="Ppx_GppA_C"/>
</dbReference>
<feature type="region of interest" description="Disordered" evidence="2">
    <location>
        <begin position="532"/>
        <end position="551"/>
    </location>
</feature>
<comment type="similarity">
    <text evidence="1">Belongs to the GppA/Ppx family.</text>
</comment>
<dbReference type="PANTHER" id="PTHR30005:SF0">
    <property type="entry name" value="RETROGRADE REGULATION PROTEIN 2"/>
    <property type="match status" value="1"/>
</dbReference>
<accession>A0A2M8P0T0</accession>
<sequence length="592" mass="65252">MVKGQRTLLPPEDENRLKLIAETASPILRQRALAILAWHEGATAAETAKRTELSVNQVQYLWRQYRQKGLDLFMVEDDAPAQPAPAEPPPAPDDRIGLEALCQQYQVDVAHARHVGSLAAQIFDATQTVHRLPPNMRPLLEAAALVHNIAYEIDPPNHHLRGRDILLSTPIRGFSEDERRILACTTSFHRKKVNPEAEPVYMALPEDLRRDALALSAILRVADGLDHSQTQSTVIDALHLNADEVEVVVSGAHAAEDATQAQKKADLWAKVFPVTVRVRPALPEPSQNSDSALRPLILQQIGAHVGLDQTVSVVRAGRLFASQTLERVEVLLRHLQRGDLHVLPSLAREAFRLTDAIILADAKEHRKEAKWFADAVNEARLLLALAERAAMLAEDAQEQLAISERVQTWQAEARAACDAIDAARFKRMADGLRLALTEDVDPNEKALAIYHVGTLLWEQLTALRTVMEQGTSVDDALAAVRRLQDYLVAFRDLLGAEVSQVLDMLTPLESYLAAIQVAQALITRLERLPAAAAPKKGRRKNAPPPSPDPAIEALRTSQQELIEMLADSLSSVWSSVNSPIFRRAFALAIAAP</sequence>
<dbReference type="EMBL" id="PGTK01000004">
    <property type="protein sequence ID" value="PJF31154.1"/>
    <property type="molecule type" value="Genomic_DNA"/>
</dbReference>
<proteinExistence type="inferred from homology"/>
<organism evidence="4 5">
    <name type="scientific">Candidatus Thermofonsia Clade 1 bacterium</name>
    <dbReference type="NCBI Taxonomy" id="2364210"/>
    <lineage>
        <taxon>Bacteria</taxon>
        <taxon>Bacillati</taxon>
        <taxon>Chloroflexota</taxon>
        <taxon>Candidatus Thermofontia</taxon>
        <taxon>Candidatus Thermofonsia Clade 1</taxon>
    </lineage>
</organism>
<dbReference type="Proteomes" id="UP000228921">
    <property type="component" value="Unassembled WGS sequence"/>
</dbReference>
<comment type="caution">
    <text evidence="4">The sequence shown here is derived from an EMBL/GenBank/DDBJ whole genome shotgun (WGS) entry which is preliminary data.</text>
</comment>
<dbReference type="GO" id="GO:0006357">
    <property type="term" value="P:regulation of transcription by RNA polymerase II"/>
    <property type="evidence" value="ECO:0007669"/>
    <property type="project" value="TreeGrafter"/>
</dbReference>
<gene>
    <name evidence="4" type="ORF">CUN51_04600</name>
</gene>
<dbReference type="PANTHER" id="PTHR30005">
    <property type="entry name" value="EXOPOLYPHOSPHATASE"/>
    <property type="match status" value="1"/>
</dbReference>
<evidence type="ECO:0000313" key="4">
    <source>
        <dbReference type="EMBL" id="PJF31154.1"/>
    </source>
</evidence>